<dbReference type="EMBL" id="CAJNOJ010000245">
    <property type="protein sequence ID" value="CAF1331849.1"/>
    <property type="molecule type" value="Genomic_DNA"/>
</dbReference>
<dbReference type="PANTHER" id="PTHR36694:SF11">
    <property type="entry name" value="LP21121P-RELATED"/>
    <property type="match status" value="1"/>
</dbReference>
<accession>A0A815FZ92</accession>
<gene>
    <name evidence="2" type="ORF">EDS130_LOCUS32235</name>
</gene>
<keyword evidence="1" id="KW-1133">Transmembrane helix</keyword>
<organism evidence="2 3">
    <name type="scientific">Adineta ricciae</name>
    <name type="common">Rotifer</name>
    <dbReference type="NCBI Taxonomy" id="249248"/>
    <lineage>
        <taxon>Eukaryota</taxon>
        <taxon>Metazoa</taxon>
        <taxon>Spiralia</taxon>
        <taxon>Gnathifera</taxon>
        <taxon>Rotifera</taxon>
        <taxon>Eurotatoria</taxon>
        <taxon>Bdelloidea</taxon>
        <taxon>Adinetida</taxon>
        <taxon>Adinetidae</taxon>
        <taxon>Adineta</taxon>
    </lineage>
</organism>
<dbReference type="AlphaFoldDB" id="A0A815FZ92"/>
<name>A0A815FZ92_ADIRI</name>
<evidence type="ECO:0000313" key="2">
    <source>
        <dbReference type="EMBL" id="CAF1331849.1"/>
    </source>
</evidence>
<dbReference type="OrthoDB" id="10036894at2759"/>
<comment type="caution">
    <text evidence="2">The sequence shown here is derived from an EMBL/GenBank/DDBJ whole genome shotgun (WGS) entry which is preliminary data.</text>
</comment>
<proteinExistence type="predicted"/>
<evidence type="ECO:0000313" key="3">
    <source>
        <dbReference type="Proteomes" id="UP000663852"/>
    </source>
</evidence>
<feature type="transmembrane region" description="Helical" evidence="1">
    <location>
        <begin position="220"/>
        <end position="241"/>
    </location>
</feature>
<reference evidence="2" key="1">
    <citation type="submission" date="2021-02" db="EMBL/GenBank/DDBJ databases">
        <authorList>
            <person name="Nowell W R."/>
        </authorList>
    </citation>
    <scope>NUCLEOTIDE SEQUENCE</scope>
</reference>
<keyword evidence="1" id="KW-0472">Membrane</keyword>
<feature type="transmembrane region" description="Helical" evidence="1">
    <location>
        <begin position="100"/>
        <end position="121"/>
    </location>
</feature>
<evidence type="ECO:0000256" key="1">
    <source>
        <dbReference type="SAM" id="Phobius"/>
    </source>
</evidence>
<protein>
    <submittedName>
        <fullName evidence="2">Uncharacterized protein</fullName>
    </submittedName>
</protein>
<feature type="transmembrane region" description="Helical" evidence="1">
    <location>
        <begin position="180"/>
        <end position="200"/>
    </location>
</feature>
<dbReference type="PANTHER" id="PTHR36694">
    <property type="entry name" value="PASIFLORA 1, ISOFORM A-RELATED"/>
    <property type="match status" value="1"/>
</dbReference>
<sequence length="351" mass="40975">MNHDLIQWSANPKDERYLFATLRSRRGLNDKSTVLNLYEIRFDHRRFEKCYKQQKRTGRADRQNIITPGVVNDLLDPYTCSCLPTSYHYTICSKIKWSTLSITIALIIIIVYASSGLYTLIDVTTLMSIDLTDNKNETIFWSIFSSPETIRLSWISLCVYFLIVLLTILLLCGIQLSKPWLLFLWSILMIVMLLADGIITVLSLRQHHQQIYRPSKQVKILFVVMVIRLTVSLCGIFIAIFHFRRLNKAHTEYIDRQRMLIRYNAESTLSSYDCSWAPTESLLNPPKDPSIDYRISDVPAPLSLPRAKLATIQRRPLSTMFRSRNEHLQDDSNEDVRYNVPLDERFYPQQL</sequence>
<feature type="transmembrane region" description="Helical" evidence="1">
    <location>
        <begin position="152"/>
        <end position="173"/>
    </location>
</feature>
<dbReference type="Proteomes" id="UP000663852">
    <property type="component" value="Unassembled WGS sequence"/>
</dbReference>
<keyword evidence="1" id="KW-0812">Transmembrane</keyword>